<dbReference type="PROSITE" id="PS50842">
    <property type="entry name" value="EXPANSIN_EG45"/>
    <property type="match status" value="1"/>
</dbReference>
<keyword evidence="5" id="KW-0472">Membrane</keyword>
<evidence type="ECO:0000256" key="6">
    <source>
        <dbReference type="SAM" id="MobiDB-lite"/>
    </source>
</evidence>
<sequence length="484" mass="50632">MYKQSSAQLVLVTAVLAASLWAPAVDSAAVPTVQSLVAAELEPTPLGPWYQGTASFFGGPQATAADTFKVTIDSGSCGYGDLDPKLWPFYNVVGLNPNNELIKTRPQGACGSCLEIECTGPRCDKNVTTLPVVITDSCNWDCNATNINMHVFAFEQLAPLKYGRTTVRYRLVTCTPADPIIVHIQDYRATLGGWIRLAFKNVAGDAGLTAVELASAGSDFRAQARVLNASSPWLSMANSFGAVWEASQLPEPPLDIRITNSVGEKVVIKNAIAVPGIVGDIETTPQFPVTNYKITEGINPNATLGINGTKGNRTARIRTPRTNRTALAVHPIPLPEAAVLRQQAMTAVSESAGRFVGVGLALPQAPQKQFAVRRYSQQLERAGKQPVSATASTAVVPTRVAKPSARPAAAPAARPAAHQAAAPAARPAAAPAARPAGRPAARPATPAKAVPAAAHKATPAVTTKAVPSSKVLTSGLGARRMLSV</sequence>
<feature type="domain" description="Expansin-like EG45" evidence="8">
    <location>
        <begin position="74"/>
        <end position="179"/>
    </location>
</feature>
<dbReference type="EMBL" id="FNXT01000148">
    <property type="protein sequence ID" value="SZX61481.1"/>
    <property type="molecule type" value="Genomic_DNA"/>
</dbReference>
<dbReference type="InterPro" id="IPR007112">
    <property type="entry name" value="Expansin/allergen_DPBB_dom"/>
</dbReference>
<comment type="subcellular location">
    <subcellularLocation>
        <location evidence="1">Membrane</location>
        <topology evidence="1">Peripheral membrane protein</topology>
    </subcellularLocation>
    <subcellularLocation>
        <location evidence="2">Secreted</location>
        <location evidence="2">Cell wall</location>
    </subcellularLocation>
</comment>
<keyword evidence="11" id="KW-1185">Reference proteome</keyword>
<evidence type="ECO:0000259" key="8">
    <source>
        <dbReference type="PROSITE" id="PS50842"/>
    </source>
</evidence>
<dbReference type="Gene3D" id="2.40.40.10">
    <property type="entry name" value="RlpA-like domain"/>
    <property type="match status" value="1"/>
</dbReference>
<dbReference type="Proteomes" id="UP000256970">
    <property type="component" value="Unassembled WGS sequence"/>
</dbReference>
<evidence type="ECO:0000256" key="1">
    <source>
        <dbReference type="ARBA" id="ARBA00004170"/>
    </source>
</evidence>
<dbReference type="Pfam" id="PF01357">
    <property type="entry name" value="Expansin_C"/>
    <property type="match status" value="1"/>
</dbReference>
<dbReference type="STRING" id="3088.A0A383V8I6"/>
<evidence type="ECO:0000256" key="3">
    <source>
        <dbReference type="ARBA" id="ARBA00005392"/>
    </source>
</evidence>
<keyword evidence="4" id="KW-0134">Cell wall</keyword>
<feature type="domain" description="Expansin-like CBD" evidence="9">
    <location>
        <begin position="193"/>
        <end position="284"/>
    </location>
</feature>
<evidence type="ECO:0000313" key="11">
    <source>
        <dbReference type="Proteomes" id="UP000256970"/>
    </source>
</evidence>
<evidence type="ECO:0000256" key="2">
    <source>
        <dbReference type="ARBA" id="ARBA00004191"/>
    </source>
</evidence>
<evidence type="ECO:0000256" key="7">
    <source>
        <dbReference type="SAM" id="SignalP"/>
    </source>
</evidence>
<dbReference type="PANTHER" id="PTHR31867">
    <property type="entry name" value="EXPANSIN-A15"/>
    <property type="match status" value="1"/>
</dbReference>
<dbReference type="InterPro" id="IPR036908">
    <property type="entry name" value="RlpA-like_sf"/>
</dbReference>
<dbReference type="InterPro" id="IPR002963">
    <property type="entry name" value="Expansin"/>
</dbReference>
<name>A0A383V8I6_TETOB</name>
<feature type="signal peptide" evidence="7">
    <location>
        <begin position="1"/>
        <end position="27"/>
    </location>
</feature>
<evidence type="ECO:0000256" key="5">
    <source>
        <dbReference type="ARBA" id="ARBA00023136"/>
    </source>
</evidence>
<feature type="chain" id="PRO_5016938058" description="Expansin-like EG45 domain-containing protein" evidence="7">
    <location>
        <begin position="28"/>
        <end position="484"/>
    </location>
</feature>
<evidence type="ECO:0000259" key="9">
    <source>
        <dbReference type="PROSITE" id="PS50843"/>
    </source>
</evidence>
<protein>
    <recommendedName>
        <fullName evidence="12">Expansin-like EG45 domain-containing protein</fullName>
    </recommendedName>
</protein>
<evidence type="ECO:0000256" key="4">
    <source>
        <dbReference type="ARBA" id="ARBA00022512"/>
    </source>
</evidence>
<evidence type="ECO:0000313" key="10">
    <source>
        <dbReference type="EMBL" id="SZX61481.1"/>
    </source>
</evidence>
<dbReference type="GO" id="GO:0016020">
    <property type="term" value="C:membrane"/>
    <property type="evidence" value="ECO:0007669"/>
    <property type="project" value="UniProtKB-SubCell"/>
</dbReference>
<feature type="region of interest" description="Disordered" evidence="6">
    <location>
        <begin position="402"/>
        <end position="453"/>
    </location>
</feature>
<dbReference type="GO" id="GO:0009664">
    <property type="term" value="P:plant-type cell wall organization"/>
    <property type="evidence" value="ECO:0007669"/>
    <property type="project" value="InterPro"/>
</dbReference>
<dbReference type="SUPFAM" id="SSF50685">
    <property type="entry name" value="Barwin-like endoglucanases"/>
    <property type="match status" value="1"/>
</dbReference>
<keyword evidence="4" id="KW-0964">Secreted</keyword>
<proteinExistence type="inferred from homology"/>
<dbReference type="CDD" id="cd22271">
    <property type="entry name" value="DPBB_EXP_N-like"/>
    <property type="match status" value="1"/>
</dbReference>
<dbReference type="InterPro" id="IPR036749">
    <property type="entry name" value="Expansin_CBD_sf"/>
</dbReference>
<dbReference type="PROSITE" id="PS50843">
    <property type="entry name" value="EXPANSIN_CBD"/>
    <property type="match status" value="1"/>
</dbReference>
<accession>A0A383V8I6</accession>
<dbReference type="InterPro" id="IPR007117">
    <property type="entry name" value="Expansin_CBD"/>
</dbReference>
<gene>
    <name evidence="10" type="ORF">BQ4739_LOCUS1970</name>
</gene>
<dbReference type="AlphaFoldDB" id="A0A383V8I6"/>
<organism evidence="10 11">
    <name type="scientific">Tetradesmus obliquus</name>
    <name type="common">Green alga</name>
    <name type="synonym">Acutodesmus obliquus</name>
    <dbReference type="NCBI Taxonomy" id="3088"/>
    <lineage>
        <taxon>Eukaryota</taxon>
        <taxon>Viridiplantae</taxon>
        <taxon>Chlorophyta</taxon>
        <taxon>core chlorophytes</taxon>
        <taxon>Chlorophyceae</taxon>
        <taxon>CS clade</taxon>
        <taxon>Sphaeropleales</taxon>
        <taxon>Scenedesmaceae</taxon>
        <taxon>Tetradesmus</taxon>
    </lineage>
</organism>
<dbReference type="Gene3D" id="2.60.40.760">
    <property type="entry name" value="Expansin, cellulose-binding-like domain"/>
    <property type="match status" value="1"/>
</dbReference>
<comment type="similarity">
    <text evidence="3">Belongs to the expansin family. Expansin A subfamily.</text>
</comment>
<keyword evidence="7" id="KW-0732">Signal</keyword>
<dbReference type="SUPFAM" id="SSF49590">
    <property type="entry name" value="PHL pollen allergen"/>
    <property type="match status" value="1"/>
</dbReference>
<evidence type="ECO:0008006" key="12">
    <source>
        <dbReference type="Google" id="ProtNLM"/>
    </source>
</evidence>
<reference evidence="10 11" key="1">
    <citation type="submission" date="2016-10" db="EMBL/GenBank/DDBJ databases">
        <authorList>
            <person name="Cai Z."/>
        </authorList>
    </citation>
    <scope>NUCLEOTIDE SEQUENCE [LARGE SCALE GENOMIC DNA]</scope>
</reference>